<proteinExistence type="predicted"/>
<dbReference type="RefSeq" id="WP_418158201.1">
    <property type="nucleotide sequence ID" value="NZ_JBBLZC010000003.1"/>
</dbReference>
<reference evidence="1 2" key="1">
    <citation type="submission" date="2024-01" db="EMBL/GenBank/DDBJ databases">
        <title>Multi-omics insights into the function and evolution of sodium benzoate biodegradation pathways in Benzoatithermus flavus gen. nov., sp. nov. from hot spring.</title>
        <authorList>
            <person name="Hu C.-J."/>
            <person name="Li W.-J."/>
        </authorList>
    </citation>
    <scope>NUCLEOTIDE SEQUENCE [LARGE SCALE GENOMIC DNA]</scope>
    <source>
        <strain evidence="1 2">SYSU G07066</strain>
    </source>
</reference>
<sequence length="233" mass="24709">MTELRMESRPALTARRGFVVGASLGILSLYGLWAAYGAAPGLGLGHGSDEDHGEVGGGHGGHGLAGMPDNAAFRAEAEAFIERYRLPDGSVQPPMPGGARLNAVMPTAGHEGHAGMVMPGMAPPAHDHDAGHDDPPVPTGDPVDVYLLVQQWLFEPSVLRLTAGVPYRLRMLSLDVGHGASLQLGLGSRIVRLRPGLPSDLLVRFERPGEHLLYCTVYCGLGHDRMHGRIIVT</sequence>
<dbReference type="EMBL" id="JBBLZC010000003">
    <property type="protein sequence ID" value="MEK0082347.1"/>
    <property type="molecule type" value="Genomic_DNA"/>
</dbReference>
<evidence type="ECO:0000313" key="2">
    <source>
        <dbReference type="Proteomes" id="UP001375743"/>
    </source>
</evidence>
<protein>
    <recommendedName>
        <fullName evidence="3">Cytochrome oxidase subunit II copper A binding domain-containing protein</fullName>
    </recommendedName>
</protein>
<keyword evidence="2" id="KW-1185">Reference proteome</keyword>
<gene>
    <name evidence="1" type="ORF">U1T56_04245</name>
</gene>
<dbReference type="SUPFAM" id="SSF49503">
    <property type="entry name" value="Cupredoxins"/>
    <property type="match status" value="1"/>
</dbReference>
<comment type="caution">
    <text evidence="1">The sequence shown here is derived from an EMBL/GenBank/DDBJ whole genome shotgun (WGS) entry which is preliminary data.</text>
</comment>
<dbReference type="Proteomes" id="UP001375743">
    <property type="component" value="Unassembled WGS sequence"/>
</dbReference>
<evidence type="ECO:0000313" key="1">
    <source>
        <dbReference type="EMBL" id="MEK0082347.1"/>
    </source>
</evidence>
<organism evidence="1 2">
    <name type="scientific">Benzoatithermus flavus</name>
    <dbReference type="NCBI Taxonomy" id="3108223"/>
    <lineage>
        <taxon>Bacteria</taxon>
        <taxon>Pseudomonadati</taxon>
        <taxon>Pseudomonadota</taxon>
        <taxon>Alphaproteobacteria</taxon>
        <taxon>Geminicoccales</taxon>
        <taxon>Geminicoccaceae</taxon>
        <taxon>Benzoatithermus</taxon>
    </lineage>
</organism>
<evidence type="ECO:0008006" key="3">
    <source>
        <dbReference type="Google" id="ProtNLM"/>
    </source>
</evidence>
<accession>A0ABU8XMF5</accession>
<dbReference type="Gene3D" id="2.60.40.420">
    <property type="entry name" value="Cupredoxins - blue copper proteins"/>
    <property type="match status" value="1"/>
</dbReference>
<name>A0ABU8XMF5_9PROT</name>
<dbReference type="InterPro" id="IPR008972">
    <property type="entry name" value="Cupredoxin"/>
</dbReference>